<reference evidence="1 2" key="1">
    <citation type="journal article" date="2020" name="Cell">
        <title>Large-Scale Comparative Analyses of Tick Genomes Elucidate Their Genetic Diversity and Vector Capacities.</title>
        <authorList>
            <consortium name="Tick Genome and Microbiome Consortium (TIGMIC)"/>
            <person name="Jia N."/>
            <person name="Wang J."/>
            <person name="Shi W."/>
            <person name="Du L."/>
            <person name="Sun Y."/>
            <person name="Zhan W."/>
            <person name="Jiang J.F."/>
            <person name="Wang Q."/>
            <person name="Zhang B."/>
            <person name="Ji P."/>
            <person name="Bell-Sakyi L."/>
            <person name="Cui X.M."/>
            <person name="Yuan T.T."/>
            <person name="Jiang B.G."/>
            <person name="Yang W.F."/>
            <person name="Lam T.T."/>
            <person name="Chang Q.C."/>
            <person name="Ding S.J."/>
            <person name="Wang X.J."/>
            <person name="Zhu J.G."/>
            <person name="Ruan X.D."/>
            <person name="Zhao L."/>
            <person name="Wei J.T."/>
            <person name="Ye R.Z."/>
            <person name="Que T.C."/>
            <person name="Du C.H."/>
            <person name="Zhou Y.H."/>
            <person name="Cheng J.X."/>
            <person name="Dai P.F."/>
            <person name="Guo W.B."/>
            <person name="Han X.H."/>
            <person name="Huang E.J."/>
            <person name="Li L.F."/>
            <person name="Wei W."/>
            <person name="Gao Y.C."/>
            <person name="Liu J.Z."/>
            <person name="Shao H.Z."/>
            <person name="Wang X."/>
            <person name="Wang C.C."/>
            <person name="Yang T.C."/>
            <person name="Huo Q.B."/>
            <person name="Li W."/>
            <person name="Chen H.Y."/>
            <person name="Chen S.E."/>
            <person name="Zhou L.G."/>
            <person name="Ni X.B."/>
            <person name="Tian J.H."/>
            <person name="Sheng Y."/>
            <person name="Liu T."/>
            <person name="Pan Y.S."/>
            <person name="Xia L.Y."/>
            <person name="Li J."/>
            <person name="Zhao F."/>
            <person name="Cao W.C."/>
        </authorList>
    </citation>
    <scope>NUCLEOTIDE SEQUENCE [LARGE SCALE GENOMIC DNA]</scope>
    <source>
        <strain evidence="1">HaeL-2018</strain>
    </source>
</reference>
<dbReference type="EMBL" id="JABSTR010000001">
    <property type="protein sequence ID" value="KAH9359503.1"/>
    <property type="molecule type" value="Genomic_DNA"/>
</dbReference>
<name>A0A9J6F9M4_HAELO</name>
<proteinExistence type="predicted"/>
<sequence>MPTVQIEGGSISPEDYNNAAGSIETYRRRGSRELFQLILSPPTKGQHGAGYHVDAGGQRQDCRPRSLSCCSRRKECRPPELRMTDLKIIRPQKNTLDLRRCSHAPLHDSIRHGAGVTLEDALADIVRVNSLRILIVVNTPTFTTANLYGRIDSLHLGDRPHAAIACTASLEGTAKGVIHNDPDTDDADAITRSLINIRNTTILQARRLSTSRSVIIAFEGGNVAYCLYFPGTE</sequence>
<gene>
    <name evidence="1" type="ORF">HPB48_016685</name>
</gene>
<protein>
    <submittedName>
        <fullName evidence="1">Uncharacterized protein</fullName>
    </submittedName>
</protein>
<evidence type="ECO:0000313" key="1">
    <source>
        <dbReference type="EMBL" id="KAH9359503.1"/>
    </source>
</evidence>
<comment type="caution">
    <text evidence="1">The sequence shown here is derived from an EMBL/GenBank/DDBJ whole genome shotgun (WGS) entry which is preliminary data.</text>
</comment>
<accession>A0A9J6F9M4</accession>
<evidence type="ECO:0000313" key="2">
    <source>
        <dbReference type="Proteomes" id="UP000821853"/>
    </source>
</evidence>
<organism evidence="1 2">
    <name type="scientific">Haemaphysalis longicornis</name>
    <name type="common">Bush tick</name>
    <dbReference type="NCBI Taxonomy" id="44386"/>
    <lineage>
        <taxon>Eukaryota</taxon>
        <taxon>Metazoa</taxon>
        <taxon>Ecdysozoa</taxon>
        <taxon>Arthropoda</taxon>
        <taxon>Chelicerata</taxon>
        <taxon>Arachnida</taxon>
        <taxon>Acari</taxon>
        <taxon>Parasitiformes</taxon>
        <taxon>Ixodida</taxon>
        <taxon>Ixodoidea</taxon>
        <taxon>Ixodidae</taxon>
        <taxon>Haemaphysalinae</taxon>
        <taxon>Haemaphysalis</taxon>
    </lineage>
</organism>
<dbReference type="Proteomes" id="UP000821853">
    <property type="component" value="Chromosome 1"/>
</dbReference>
<dbReference type="VEuPathDB" id="VectorBase:HLOH_063601"/>
<keyword evidence="2" id="KW-1185">Reference proteome</keyword>
<dbReference type="AlphaFoldDB" id="A0A9J6F9M4"/>